<sequence length="103" mass="11851">MKNAKVALLLFGSQFFYLLFLPIWFTFYGVSLMNIEQDGSFAGRMVLYAVGSYPVVLMAVIVISWMAYHKYNWKKMLLVNSLPIVWITPILFMFIFATMFGGA</sequence>
<organism evidence="2 3">
    <name type="scientific">Jeotgalibacillus haloalkalitolerans</name>
    <dbReference type="NCBI Taxonomy" id="3104292"/>
    <lineage>
        <taxon>Bacteria</taxon>
        <taxon>Bacillati</taxon>
        <taxon>Bacillota</taxon>
        <taxon>Bacilli</taxon>
        <taxon>Bacillales</taxon>
        <taxon>Caryophanaceae</taxon>
        <taxon>Jeotgalibacillus</taxon>
    </lineage>
</organism>
<dbReference type="RefSeq" id="WP_322420109.1">
    <property type="nucleotide sequence ID" value="NZ_JAXQNN010000001.1"/>
</dbReference>
<keyword evidence="1" id="KW-1133">Transmembrane helix</keyword>
<dbReference type="Proteomes" id="UP001292084">
    <property type="component" value="Unassembled WGS sequence"/>
</dbReference>
<evidence type="ECO:0000313" key="2">
    <source>
        <dbReference type="EMBL" id="MDZ5711089.1"/>
    </source>
</evidence>
<proteinExistence type="predicted"/>
<reference evidence="2 3" key="1">
    <citation type="submission" date="2023-12" db="EMBL/GenBank/DDBJ databases">
        <title>Jeotgalibacillus haloalkaliphilus sp. nov., a novel salt-tolerant bacteria, isolated from the estuary of the Fenhe River into the Yellow River.</title>
        <authorList>
            <person name="Li Y."/>
        </authorList>
    </citation>
    <scope>NUCLEOTIDE SEQUENCE [LARGE SCALE GENOMIC DNA]</scope>
    <source>
        <strain evidence="2 3">HH7-29</strain>
    </source>
</reference>
<keyword evidence="1" id="KW-0472">Membrane</keyword>
<feature type="transmembrane region" description="Helical" evidence="1">
    <location>
        <begin position="45"/>
        <end position="65"/>
    </location>
</feature>
<feature type="transmembrane region" description="Helical" evidence="1">
    <location>
        <begin position="77"/>
        <end position="100"/>
    </location>
</feature>
<protein>
    <submittedName>
        <fullName evidence="2">Uncharacterized protein</fullName>
    </submittedName>
</protein>
<feature type="transmembrane region" description="Helical" evidence="1">
    <location>
        <begin position="7"/>
        <end position="25"/>
    </location>
</feature>
<evidence type="ECO:0000256" key="1">
    <source>
        <dbReference type="SAM" id="Phobius"/>
    </source>
</evidence>
<dbReference type="EMBL" id="JAXQNN010000001">
    <property type="protein sequence ID" value="MDZ5711089.1"/>
    <property type="molecule type" value="Genomic_DNA"/>
</dbReference>
<gene>
    <name evidence="2" type="ORF">UFB30_02595</name>
</gene>
<keyword evidence="3" id="KW-1185">Reference proteome</keyword>
<comment type="caution">
    <text evidence="2">The sequence shown here is derived from an EMBL/GenBank/DDBJ whole genome shotgun (WGS) entry which is preliminary data.</text>
</comment>
<name>A0ABU5KIW5_9BACL</name>
<accession>A0ABU5KIW5</accession>
<evidence type="ECO:0000313" key="3">
    <source>
        <dbReference type="Proteomes" id="UP001292084"/>
    </source>
</evidence>
<keyword evidence="1" id="KW-0812">Transmembrane</keyword>